<dbReference type="PANTHER" id="PTHR46162:SF5">
    <property type="entry name" value="T23K8.6-RELATED"/>
    <property type="match status" value="1"/>
</dbReference>
<dbReference type="Proteomes" id="UP000824890">
    <property type="component" value="Unassembled WGS sequence"/>
</dbReference>
<feature type="domain" description="MATH" evidence="1">
    <location>
        <begin position="378"/>
        <end position="508"/>
    </location>
</feature>
<feature type="domain" description="MATH" evidence="1">
    <location>
        <begin position="38"/>
        <end position="166"/>
    </location>
</feature>
<dbReference type="PROSITE" id="PS50144">
    <property type="entry name" value="MATH"/>
    <property type="match status" value="3"/>
</dbReference>
<dbReference type="EMBL" id="JAGKQM010000012">
    <property type="protein sequence ID" value="KAH0897476.1"/>
    <property type="molecule type" value="Genomic_DNA"/>
</dbReference>
<feature type="non-terminal residue" evidence="2">
    <location>
        <position position="1"/>
    </location>
</feature>
<dbReference type="SMART" id="SM00061">
    <property type="entry name" value="MATH"/>
    <property type="match status" value="2"/>
</dbReference>
<dbReference type="PANTHER" id="PTHR46162">
    <property type="entry name" value="TRAF-LIKE FAMILY PROTEIN"/>
    <property type="match status" value="1"/>
</dbReference>
<keyword evidence="3" id="KW-1185">Reference proteome</keyword>
<evidence type="ECO:0000259" key="1">
    <source>
        <dbReference type="PROSITE" id="PS50144"/>
    </source>
</evidence>
<dbReference type="CDD" id="cd00121">
    <property type="entry name" value="MATH"/>
    <property type="match status" value="3"/>
</dbReference>
<evidence type="ECO:0000313" key="2">
    <source>
        <dbReference type="EMBL" id="KAH0897476.1"/>
    </source>
</evidence>
<dbReference type="InterPro" id="IPR008974">
    <property type="entry name" value="TRAF-like"/>
</dbReference>
<dbReference type="Pfam" id="PF22486">
    <property type="entry name" value="MATH_2"/>
    <property type="match status" value="3"/>
</dbReference>
<reference evidence="2 3" key="1">
    <citation type="submission" date="2021-05" db="EMBL/GenBank/DDBJ databases">
        <title>Genome Assembly of Synthetic Allotetraploid Brassica napus Reveals Homoeologous Exchanges between Subgenomes.</title>
        <authorList>
            <person name="Davis J.T."/>
        </authorList>
    </citation>
    <scope>NUCLEOTIDE SEQUENCE [LARGE SCALE GENOMIC DNA]</scope>
    <source>
        <strain evidence="3">cv. Da-Ae</strain>
        <tissue evidence="2">Seedling</tissue>
    </source>
</reference>
<protein>
    <recommendedName>
        <fullName evidence="1">MATH domain-containing protein</fullName>
    </recommendedName>
</protein>
<comment type="caution">
    <text evidence="2">The sequence shown here is derived from an EMBL/GenBank/DDBJ whole genome shotgun (WGS) entry which is preliminary data.</text>
</comment>
<name>A0ABQ8AY60_BRANA</name>
<proteinExistence type="predicted"/>
<organism evidence="2 3">
    <name type="scientific">Brassica napus</name>
    <name type="common">Rape</name>
    <dbReference type="NCBI Taxonomy" id="3708"/>
    <lineage>
        <taxon>Eukaryota</taxon>
        <taxon>Viridiplantae</taxon>
        <taxon>Streptophyta</taxon>
        <taxon>Embryophyta</taxon>
        <taxon>Tracheophyta</taxon>
        <taxon>Spermatophyta</taxon>
        <taxon>Magnoliopsida</taxon>
        <taxon>eudicotyledons</taxon>
        <taxon>Gunneridae</taxon>
        <taxon>Pentapetalae</taxon>
        <taxon>rosids</taxon>
        <taxon>malvids</taxon>
        <taxon>Brassicales</taxon>
        <taxon>Brassicaceae</taxon>
        <taxon>Brassiceae</taxon>
        <taxon>Brassica</taxon>
    </lineage>
</organism>
<accession>A0ABQ8AY60</accession>
<feature type="domain" description="MATH" evidence="1">
    <location>
        <begin position="238"/>
        <end position="374"/>
    </location>
</feature>
<gene>
    <name evidence="2" type="ORF">HID58_047044</name>
</gene>
<dbReference type="InterPro" id="IPR002083">
    <property type="entry name" value="MATH/TRAF_dom"/>
</dbReference>
<dbReference type="Gene3D" id="2.60.210.10">
    <property type="entry name" value="Apoptosis, Tumor Necrosis Factor Receptor Associated Protein 2, Chain A"/>
    <property type="match status" value="3"/>
</dbReference>
<sequence length="520" mass="60353">KNIEIFVTVYRLARRLVKMGSVSAVVSIVVTKWREHPPSLYSLKVDNFKQLEMSATSSDVNYQSRLFSSGGYNWKLIVYPKGKEKDNDNVESLISAPQREVFAELIFFVYNKKETKYFTIQDLEVKRFNALKTVWGLQQVLPFDSFNHPENGFVFEGDQCEFGVDVIVVPPLTNWEILFFNEKLQNPSSLGLDTPKADEKVLAQANFRVLDPLGSNHFELKRSEVISTIVKKWREHPPSSYCLKVDNFKQLENFTTSSDDKYESRLFSSCGYNWKLIVYPKGNKKDNGKGFISMYVEIDSKSFISEPQCEVFAELIFFVYNKKENKYFTIQDVEVKRFNALKTMWGLRQVLSFDSFNNPENVMSLRKINFGVDVVVPSPLTSWEILSFNKKLQKPKFSWTVKKFSQLKEHEYTVLKLYPKGYSREDDKWLSVFLHLADNGTAKADEKIFVQANLRVLDPHGSNHKAYQMNTWQIGKNLGWGWDEFLSLEELRKAYLDKEDALNVEAEFEVVSATKYSPII</sequence>
<evidence type="ECO:0000313" key="3">
    <source>
        <dbReference type="Proteomes" id="UP000824890"/>
    </source>
</evidence>
<dbReference type="SUPFAM" id="SSF49599">
    <property type="entry name" value="TRAF domain-like"/>
    <property type="match status" value="3"/>
</dbReference>